<feature type="transmembrane region" description="Helical" evidence="2">
    <location>
        <begin position="270"/>
        <end position="291"/>
    </location>
</feature>
<dbReference type="AlphaFoldDB" id="A0A7S1ZCU7"/>
<dbReference type="PANTHER" id="PTHR11206">
    <property type="entry name" value="MULTIDRUG RESISTANCE PROTEIN"/>
    <property type="match status" value="1"/>
</dbReference>
<proteinExistence type="inferred from homology"/>
<gene>
    <name evidence="3" type="ORF">DBRI1063_LOCUS13502</name>
</gene>
<dbReference type="NCBIfam" id="TIGR00797">
    <property type="entry name" value="matE"/>
    <property type="match status" value="1"/>
</dbReference>
<dbReference type="GO" id="GO:0015297">
    <property type="term" value="F:antiporter activity"/>
    <property type="evidence" value="ECO:0007669"/>
    <property type="project" value="InterPro"/>
</dbReference>
<protein>
    <recommendedName>
        <fullName evidence="4">Multidrug and toxin extrusion protein</fullName>
    </recommendedName>
</protein>
<feature type="transmembrane region" description="Helical" evidence="2">
    <location>
        <begin position="485"/>
        <end position="506"/>
    </location>
</feature>
<name>A0A7S1ZCU7_9STRA</name>
<dbReference type="EMBL" id="HBGN01021153">
    <property type="protein sequence ID" value="CAD9334858.1"/>
    <property type="molecule type" value="Transcribed_RNA"/>
</dbReference>
<reference evidence="3" key="1">
    <citation type="submission" date="2021-01" db="EMBL/GenBank/DDBJ databases">
        <authorList>
            <person name="Corre E."/>
            <person name="Pelletier E."/>
            <person name="Niang G."/>
            <person name="Scheremetjew M."/>
            <person name="Finn R."/>
            <person name="Kale V."/>
            <person name="Holt S."/>
            <person name="Cochrane G."/>
            <person name="Meng A."/>
            <person name="Brown T."/>
            <person name="Cohen L."/>
        </authorList>
    </citation>
    <scope>NUCLEOTIDE SEQUENCE</scope>
    <source>
        <strain evidence="3">Pop2</strain>
    </source>
</reference>
<keyword evidence="2" id="KW-1133">Transmembrane helix</keyword>
<feature type="transmembrane region" description="Helical" evidence="2">
    <location>
        <begin position="377"/>
        <end position="398"/>
    </location>
</feature>
<dbReference type="GO" id="GO:0042910">
    <property type="term" value="F:xenobiotic transmembrane transporter activity"/>
    <property type="evidence" value="ECO:0007669"/>
    <property type="project" value="InterPro"/>
</dbReference>
<dbReference type="Pfam" id="PF01554">
    <property type="entry name" value="MatE"/>
    <property type="match status" value="3"/>
</dbReference>
<comment type="similarity">
    <text evidence="1">Belongs to the multi antimicrobial extrusion (MATE) (TC 2.A.66.1) family.</text>
</comment>
<evidence type="ECO:0000256" key="1">
    <source>
        <dbReference type="ARBA" id="ARBA00010199"/>
    </source>
</evidence>
<sequence length="584" mass="63634">MCQKEPPSSTVPPTTSSSLFSIQSLNEFRSQCRTSLPTLCGMLLYRAPWLISLSFVGSIGPMELAAAALATTLCNVTGLSLSVGLSSALTTLSGQARGDLLARGKSRTKERSEGDVECVSRQEGNGIHENSDESTKLLNHGNSAYHAIHKNNTPKEEEEEEEALMPLVYLYRAMFIQLLFVVPVGIWWIIGIKPALIMLGQGEELSGMTQTYLRILTPGLWSYSINWTVTTWLQCIEMADVPAFAAFLGCSLHIPMNLLFIHVFGWGYKGVGAATVLFQLAQPVSTILYLCGTKHGRTRLLEHTGAKGIGRTHLSFKKEVIAAITSLKGIFQYLQLALPGIVIISEWWASEITIFLAGRLQPNPEYALGAMSIYQSINSACFMFPVAFSIAGSARIGNLIGANDPNGADLASRVCVMSAALLSFTLGLTLYLLPDRFIPSLFTSDEGIVSETSRTIPLLSVYVFADGIQTALNGVMKGCGRQRSIWPIVIVAYWIVGMPLSYYLAFIRHDGYMCDDHYFCGIVGLVGGTTTGTWVHLILLALLVVCTTNWDKEAKKAQERLSLEKRKNAVDDGCEIDVNGSSAA</sequence>
<feature type="transmembrane region" description="Helical" evidence="2">
    <location>
        <begin position="518"/>
        <end position="545"/>
    </location>
</feature>
<feature type="transmembrane region" description="Helical" evidence="2">
    <location>
        <begin position="169"/>
        <end position="191"/>
    </location>
</feature>
<feature type="transmembrane region" description="Helical" evidence="2">
    <location>
        <begin position="241"/>
        <end position="264"/>
    </location>
</feature>
<evidence type="ECO:0000313" key="3">
    <source>
        <dbReference type="EMBL" id="CAD9334858.1"/>
    </source>
</evidence>
<keyword evidence="2" id="KW-0472">Membrane</keyword>
<accession>A0A7S1ZCU7</accession>
<dbReference type="GO" id="GO:0016020">
    <property type="term" value="C:membrane"/>
    <property type="evidence" value="ECO:0007669"/>
    <property type="project" value="InterPro"/>
</dbReference>
<organism evidence="3">
    <name type="scientific">Ditylum brightwellii</name>
    <dbReference type="NCBI Taxonomy" id="49249"/>
    <lineage>
        <taxon>Eukaryota</taxon>
        <taxon>Sar</taxon>
        <taxon>Stramenopiles</taxon>
        <taxon>Ochrophyta</taxon>
        <taxon>Bacillariophyta</taxon>
        <taxon>Mediophyceae</taxon>
        <taxon>Lithodesmiophycidae</taxon>
        <taxon>Lithodesmiales</taxon>
        <taxon>Lithodesmiaceae</taxon>
        <taxon>Ditylum</taxon>
    </lineage>
</organism>
<evidence type="ECO:0000256" key="2">
    <source>
        <dbReference type="SAM" id="Phobius"/>
    </source>
</evidence>
<feature type="transmembrane region" description="Helical" evidence="2">
    <location>
        <begin position="410"/>
        <end position="433"/>
    </location>
</feature>
<keyword evidence="2" id="KW-0812">Transmembrane</keyword>
<evidence type="ECO:0008006" key="4">
    <source>
        <dbReference type="Google" id="ProtNLM"/>
    </source>
</evidence>
<dbReference type="InterPro" id="IPR002528">
    <property type="entry name" value="MATE_fam"/>
</dbReference>